<evidence type="ECO:0000313" key="1">
    <source>
        <dbReference type="EMBL" id="ETM43053.1"/>
    </source>
</evidence>
<name>W2N588_PHYNI</name>
<reference evidence="1" key="1">
    <citation type="submission" date="2013-11" db="EMBL/GenBank/DDBJ databases">
        <title>The Genome Sequence of Phytophthora parasitica IAC_01/95.</title>
        <authorList>
            <consortium name="The Broad Institute Genomics Platform"/>
            <person name="Russ C."/>
            <person name="Tyler B."/>
            <person name="Panabieres F."/>
            <person name="Shan W."/>
            <person name="Tripathy S."/>
            <person name="Grunwald N."/>
            <person name="Machado M."/>
            <person name="Johnson C.S."/>
            <person name="Arredondo F."/>
            <person name="Hong C."/>
            <person name="Coffey M."/>
            <person name="Young S.K."/>
            <person name="Zeng Q."/>
            <person name="Gargeya S."/>
            <person name="Fitzgerald M."/>
            <person name="Abouelleil A."/>
            <person name="Alvarado L."/>
            <person name="Chapman S.B."/>
            <person name="Gainer-Dewar J."/>
            <person name="Goldberg J."/>
            <person name="Griggs A."/>
            <person name="Gujja S."/>
            <person name="Hansen M."/>
            <person name="Howarth C."/>
            <person name="Imamovic A."/>
            <person name="Ireland A."/>
            <person name="Larimer J."/>
            <person name="McCowan C."/>
            <person name="Murphy C."/>
            <person name="Pearson M."/>
            <person name="Poon T.W."/>
            <person name="Priest M."/>
            <person name="Roberts A."/>
            <person name="Saif S."/>
            <person name="Shea T."/>
            <person name="Sykes S."/>
            <person name="Wortman J."/>
            <person name="Nusbaum C."/>
            <person name="Birren B."/>
        </authorList>
    </citation>
    <scope>NUCLEOTIDE SEQUENCE [LARGE SCALE GENOMIC DNA]</scope>
    <source>
        <strain evidence="1">IAC_01/95</strain>
    </source>
</reference>
<dbReference type="AlphaFoldDB" id="W2N588"/>
<accession>W2N588</accession>
<dbReference type="Proteomes" id="UP000054532">
    <property type="component" value="Unassembled WGS sequence"/>
</dbReference>
<sequence>MSAWIIEKQPFRQIAVAGVNNFIDSGGYSHMRTPV</sequence>
<proteinExistence type="predicted"/>
<dbReference type="EMBL" id="KI693664">
    <property type="protein sequence ID" value="ETM43053.1"/>
    <property type="molecule type" value="Genomic_DNA"/>
</dbReference>
<organism evidence="1">
    <name type="scientific">Phytophthora nicotianae</name>
    <name type="common">Potato buckeye rot agent</name>
    <name type="synonym">Phytophthora parasitica</name>
    <dbReference type="NCBI Taxonomy" id="4792"/>
    <lineage>
        <taxon>Eukaryota</taxon>
        <taxon>Sar</taxon>
        <taxon>Stramenopiles</taxon>
        <taxon>Oomycota</taxon>
        <taxon>Peronosporomycetes</taxon>
        <taxon>Peronosporales</taxon>
        <taxon>Peronosporaceae</taxon>
        <taxon>Phytophthora</taxon>
    </lineage>
</organism>
<protein>
    <submittedName>
        <fullName evidence="1">Uncharacterized protein</fullName>
    </submittedName>
</protein>
<gene>
    <name evidence="1" type="ORF">L914_11393</name>
</gene>